<proteinExistence type="predicted"/>
<name>A0A448PEN6_9ACTO</name>
<evidence type="ECO:0000259" key="1">
    <source>
        <dbReference type="Pfam" id="PF02602"/>
    </source>
</evidence>
<sequence length="244" mass="25434">MKIAATRAPSQLTEGWISIPVTRRVPLPEGIARLREAFTEIAACCDDEGRREKPVRHGADAAAGHWLAVTSGYTFTVLAESGLEIPQGMPIACVGQATARRAPRSPQLIAPAPSTAAQLAVALVAAKPRRVTFPASALAATTLTDSLAAAGIPTTRIDIYTSEPSPEGVRKMAAERPDVVVVTSSSAGRTLAEHWPGDLPLLVAIGQPTADTLTSLGAPPAGVAATPDRRGIEDCLETLERTHS</sequence>
<dbReference type="Gene3D" id="3.40.50.10090">
    <property type="match status" value="1"/>
</dbReference>
<dbReference type="InterPro" id="IPR036108">
    <property type="entry name" value="4pyrrol_syn_uPrphyn_synt_sf"/>
</dbReference>
<dbReference type="RefSeq" id="WP_126416503.1">
    <property type="nucleotide sequence ID" value="NZ_LR134476.1"/>
</dbReference>
<dbReference type="AlphaFoldDB" id="A0A448PEN6"/>
<dbReference type="CDD" id="cd06578">
    <property type="entry name" value="HemD"/>
    <property type="match status" value="1"/>
</dbReference>
<evidence type="ECO:0000313" key="2">
    <source>
        <dbReference type="EMBL" id="VEI13387.1"/>
    </source>
</evidence>
<gene>
    <name evidence="2" type="ORF">NCTC13354_01102</name>
</gene>
<protein>
    <submittedName>
        <fullName evidence="2">Uroporphyrinogen-III synthase</fullName>
    </submittedName>
</protein>
<organism evidence="2 3">
    <name type="scientific">Trueperella bialowiezensis</name>
    <dbReference type="NCBI Taxonomy" id="312285"/>
    <lineage>
        <taxon>Bacteria</taxon>
        <taxon>Bacillati</taxon>
        <taxon>Actinomycetota</taxon>
        <taxon>Actinomycetes</taxon>
        <taxon>Actinomycetales</taxon>
        <taxon>Actinomycetaceae</taxon>
        <taxon>Trueperella</taxon>
    </lineage>
</organism>
<dbReference type="Proteomes" id="UP000269542">
    <property type="component" value="Chromosome"/>
</dbReference>
<dbReference type="KEGG" id="tbw:NCTC13354_01102"/>
<dbReference type="GO" id="GO:0004852">
    <property type="term" value="F:uroporphyrinogen-III synthase activity"/>
    <property type="evidence" value="ECO:0007669"/>
    <property type="project" value="InterPro"/>
</dbReference>
<feature type="domain" description="Tetrapyrrole biosynthesis uroporphyrinogen III synthase" evidence="1">
    <location>
        <begin position="63"/>
        <end position="229"/>
    </location>
</feature>
<dbReference type="EMBL" id="LR134476">
    <property type="protein sequence ID" value="VEI13387.1"/>
    <property type="molecule type" value="Genomic_DNA"/>
</dbReference>
<dbReference type="Pfam" id="PF02602">
    <property type="entry name" value="HEM4"/>
    <property type="match status" value="1"/>
</dbReference>
<dbReference type="SUPFAM" id="SSF69618">
    <property type="entry name" value="HemD-like"/>
    <property type="match status" value="1"/>
</dbReference>
<keyword evidence="3" id="KW-1185">Reference proteome</keyword>
<dbReference type="InterPro" id="IPR003754">
    <property type="entry name" value="4pyrrol_synth_uPrphyn_synth"/>
</dbReference>
<reference evidence="2 3" key="1">
    <citation type="submission" date="2018-12" db="EMBL/GenBank/DDBJ databases">
        <authorList>
            <consortium name="Pathogen Informatics"/>
        </authorList>
    </citation>
    <scope>NUCLEOTIDE SEQUENCE [LARGE SCALE GENOMIC DNA]</scope>
    <source>
        <strain evidence="2 3">NCTC13354</strain>
    </source>
</reference>
<accession>A0A448PEN6</accession>
<dbReference type="GO" id="GO:0033014">
    <property type="term" value="P:tetrapyrrole biosynthetic process"/>
    <property type="evidence" value="ECO:0007669"/>
    <property type="project" value="InterPro"/>
</dbReference>
<evidence type="ECO:0000313" key="3">
    <source>
        <dbReference type="Proteomes" id="UP000269542"/>
    </source>
</evidence>
<dbReference type="OrthoDB" id="9815856at2"/>